<dbReference type="EMBL" id="VSSQ01078412">
    <property type="protein sequence ID" value="MPN28213.1"/>
    <property type="molecule type" value="Genomic_DNA"/>
</dbReference>
<name>A0A645GX38_9ZZZZ</name>
<comment type="caution">
    <text evidence="1">The sequence shown here is derived from an EMBL/GenBank/DDBJ whole genome shotgun (WGS) entry which is preliminary data.</text>
</comment>
<reference evidence="1" key="1">
    <citation type="submission" date="2019-08" db="EMBL/GenBank/DDBJ databases">
        <authorList>
            <person name="Kucharzyk K."/>
            <person name="Murdoch R.W."/>
            <person name="Higgins S."/>
            <person name="Loffler F."/>
        </authorList>
    </citation>
    <scope>NUCLEOTIDE SEQUENCE</scope>
</reference>
<proteinExistence type="predicted"/>
<sequence>MKAIRSRARQELGHDGTARNDFVIEFLVRMRVDHVHAAAQHGYGCAFSVGVVQRAPCGGGVHAFRHA</sequence>
<accession>A0A645GX38</accession>
<organism evidence="1">
    <name type="scientific">bioreactor metagenome</name>
    <dbReference type="NCBI Taxonomy" id="1076179"/>
    <lineage>
        <taxon>unclassified sequences</taxon>
        <taxon>metagenomes</taxon>
        <taxon>ecological metagenomes</taxon>
    </lineage>
</organism>
<evidence type="ECO:0000313" key="1">
    <source>
        <dbReference type="EMBL" id="MPN28213.1"/>
    </source>
</evidence>
<protein>
    <submittedName>
        <fullName evidence="1">Uncharacterized protein</fullName>
    </submittedName>
</protein>
<dbReference type="AlphaFoldDB" id="A0A645GX38"/>
<gene>
    <name evidence="1" type="ORF">SDC9_175654</name>
</gene>